<evidence type="ECO:0000256" key="1">
    <source>
        <dbReference type="ARBA" id="ARBA00012528"/>
    </source>
</evidence>
<dbReference type="KEGG" id="saqt:GJV85_00410"/>
<dbReference type="GO" id="GO:1902201">
    <property type="term" value="P:negative regulation of bacterial-type flagellum-dependent cell motility"/>
    <property type="evidence" value="ECO:0007669"/>
    <property type="project" value="TreeGrafter"/>
</dbReference>
<dbReference type="CDD" id="cd01949">
    <property type="entry name" value="GGDEF"/>
    <property type="match status" value="1"/>
</dbReference>
<dbReference type="PROSITE" id="PS50110">
    <property type="entry name" value="RESPONSE_REGULATORY"/>
    <property type="match status" value="2"/>
</dbReference>
<dbReference type="GO" id="GO:0043709">
    <property type="term" value="P:cell adhesion involved in single-species biofilm formation"/>
    <property type="evidence" value="ECO:0007669"/>
    <property type="project" value="TreeGrafter"/>
</dbReference>
<dbReference type="RefSeq" id="WP_207561920.1">
    <property type="nucleotide sequence ID" value="NZ_CP046072.1"/>
</dbReference>
<evidence type="ECO:0000313" key="6">
    <source>
        <dbReference type="EMBL" id="QSZ40641.1"/>
    </source>
</evidence>
<dbReference type="EMBL" id="CP046072">
    <property type="protein sequence ID" value="QSZ40641.1"/>
    <property type="molecule type" value="Genomic_DNA"/>
</dbReference>
<evidence type="ECO:0000259" key="5">
    <source>
        <dbReference type="PROSITE" id="PS50887"/>
    </source>
</evidence>
<feature type="modified residue" description="4-aspartylphosphate" evidence="3">
    <location>
        <position position="81"/>
    </location>
</feature>
<dbReference type="Gene3D" id="3.30.70.270">
    <property type="match status" value="1"/>
</dbReference>
<evidence type="ECO:0000259" key="4">
    <source>
        <dbReference type="PROSITE" id="PS50110"/>
    </source>
</evidence>
<dbReference type="PROSITE" id="PS50887">
    <property type="entry name" value="GGDEF"/>
    <property type="match status" value="1"/>
</dbReference>
<comment type="catalytic activity">
    <reaction evidence="2">
        <text>2 GTP = 3',3'-c-di-GMP + 2 diphosphate</text>
        <dbReference type="Rhea" id="RHEA:24898"/>
        <dbReference type="ChEBI" id="CHEBI:33019"/>
        <dbReference type="ChEBI" id="CHEBI:37565"/>
        <dbReference type="ChEBI" id="CHEBI:58805"/>
        <dbReference type="EC" id="2.7.7.65"/>
    </reaction>
</comment>
<dbReference type="GO" id="GO:0000160">
    <property type="term" value="P:phosphorelay signal transduction system"/>
    <property type="evidence" value="ECO:0007669"/>
    <property type="project" value="InterPro"/>
</dbReference>
<reference evidence="6" key="2">
    <citation type="submission" date="2021-04" db="EMBL/GenBank/DDBJ databases">
        <title>Isolation and characterization of a novel species of the genus Sulfurimonas.</title>
        <authorList>
            <person name="Fukui M."/>
        </authorList>
    </citation>
    <scope>NUCLEOTIDE SEQUENCE</scope>
    <source>
        <strain evidence="6">H1576</strain>
    </source>
</reference>
<dbReference type="InterPro" id="IPR043128">
    <property type="entry name" value="Rev_trsase/Diguanyl_cyclase"/>
</dbReference>
<dbReference type="InterPro" id="IPR011006">
    <property type="entry name" value="CheY-like_superfamily"/>
</dbReference>
<keyword evidence="7" id="KW-1185">Reference proteome</keyword>
<sequence length="453" mass="51593">MPKELSKSQSTQPNHDEQVKIFSDHCYEVKHVLVIEDSSTLSQFMQKSIQEKFSIICDVAATEQEARELIQSKKYDLLFVDIYLPDSSGNFIGWLIRRKERLFIITSSENDKEREKLIKLPIVDYMYKSDKDTVIKYINNTLSRLMANRTSLALICDDSSISRRVLSDMLKTQNIPYAQFANGKEAHESIVEHNINADILISDFEMPLMNGLDLTRLLRLKYDKFELPILILSGSSNPALIANILKFGANDYIFKEFSMEELLTRMNTLLDHSRLFKENTLLLQKLESAAMTDCLTTMYNRNYFHANVTHVVASAKRENQPYSILLFDIDYFKKVNDTYGHDAGDTVLQIIAQEILSNSREADIACRWGGEEFLILAPHCSLADAVIKAENIRKNIESLSIKLNETTSIKITTSIGVSSGIETSAEDLIKTADSYLYIAKERGRNCVISSEND</sequence>
<dbReference type="Proteomes" id="UP000671852">
    <property type="component" value="Chromosome"/>
</dbReference>
<feature type="domain" description="Response regulatory" evidence="4">
    <location>
        <begin position="31"/>
        <end position="143"/>
    </location>
</feature>
<dbReference type="SUPFAM" id="SSF52172">
    <property type="entry name" value="CheY-like"/>
    <property type="match status" value="2"/>
</dbReference>
<accession>A0A975GBG6</accession>
<dbReference type="SUPFAM" id="SSF55073">
    <property type="entry name" value="Nucleotide cyclase"/>
    <property type="match status" value="1"/>
</dbReference>
<evidence type="ECO:0000256" key="3">
    <source>
        <dbReference type="PROSITE-ProRule" id="PRU00169"/>
    </source>
</evidence>
<evidence type="ECO:0000256" key="2">
    <source>
        <dbReference type="ARBA" id="ARBA00034247"/>
    </source>
</evidence>
<dbReference type="Pfam" id="PF00990">
    <property type="entry name" value="GGDEF"/>
    <property type="match status" value="1"/>
</dbReference>
<proteinExistence type="predicted"/>
<dbReference type="NCBIfam" id="TIGR00254">
    <property type="entry name" value="GGDEF"/>
    <property type="match status" value="1"/>
</dbReference>
<feature type="domain" description="Response regulatory" evidence="4">
    <location>
        <begin position="152"/>
        <end position="270"/>
    </location>
</feature>
<dbReference type="InterPro" id="IPR029787">
    <property type="entry name" value="Nucleotide_cyclase"/>
</dbReference>
<dbReference type="SMART" id="SM00267">
    <property type="entry name" value="GGDEF"/>
    <property type="match status" value="1"/>
</dbReference>
<evidence type="ECO:0000313" key="7">
    <source>
        <dbReference type="Proteomes" id="UP000671852"/>
    </source>
</evidence>
<dbReference type="InterPro" id="IPR000160">
    <property type="entry name" value="GGDEF_dom"/>
</dbReference>
<name>A0A975GBG6_9BACT</name>
<dbReference type="AlphaFoldDB" id="A0A975GBG6"/>
<gene>
    <name evidence="6" type="ORF">GJV85_00410</name>
</gene>
<dbReference type="GO" id="GO:0052621">
    <property type="term" value="F:diguanylate cyclase activity"/>
    <property type="evidence" value="ECO:0007669"/>
    <property type="project" value="UniProtKB-EC"/>
</dbReference>
<dbReference type="EC" id="2.7.7.65" evidence="1"/>
<dbReference type="Pfam" id="PF00072">
    <property type="entry name" value="Response_reg"/>
    <property type="match status" value="2"/>
</dbReference>
<feature type="modified residue" description="4-aspartylphosphate" evidence="3">
    <location>
        <position position="203"/>
    </location>
</feature>
<dbReference type="InterPro" id="IPR001789">
    <property type="entry name" value="Sig_transdc_resp-reg_receiver"/>
</dbReference>
<dbReference type="GO" id="GO:0005886">
    <property type="term" value="C:plasma membrane"/>
    <property type="evidence" value="ECO:0007669"/>
    <property type="project" value="TreeGrafter"/>
</dbReference>
<dbReference type="PANTHER" id="PTHR45138">
    <property type="entry name" value="REGULATORY COMPONENTS OF SENSORY TRANSDUCTION SYSTEM"/>
    <property type="match status" value="1"/>
</dbReference>
<dbReference type="Gene3D" id="3.40.50.2300">
    <property type="match status" value="2"/>
</dbReference>
<feature type="domain" description="GGDEF" evidence="5">
    <location>
        <begin position="320"/>
        <end position="452"/>
    </location>
</feature>
<keyword evidence="3" id="KW-0597">Phosphoprotein</keyword>
<dbReference type="FunFam" id="3.30.70.270:FF:000001">
    <property type="entry name" value="Diguanylate cyclase domain protein"/>
    <property type="match status" value="1"/>
</dbReference>
<organism evidence="6 7">
    <name type="scientific">Sulfurimonas aquatica</name>
    <dbReference type="NCBI Taxonomy" id="2672570"/>
    <lineage>
        <taxon>Bacteria</taxon>
        <taxon>Pseudomonadati</taxon>
        <taxon>Campylobacterota</taxon>
        <taxon>Epsilonproteobacteria</taxon>
        <taxon>Campylobacterales</taxon>
        <taxon>Sulfurimonadaceae</taxon>
        <taxon>Sulfurimonas</taxon>
    </lineage>
</organism>
<reference evidence="6" key="1">
    <citation type="submission" date="2019-11" db="EMBL/GenBank/DDBJ databases">
        <authorList>
            <person name="Kojima H."/>
        </authorList>
    </citation>
    <scope>NUCLEOTIDE SEQUENCE</scope>
    <source>
        <strain evidence="6">H1576</strain>
    </source>
</reference>
<dbReference type="PANTHER" id="PTHR45138:SF9">
    <property type="entry name" value="DIGUANYLATE CYCLASE DGCM-RELATED"/>
    <property type="match status" value="1"/>
</dbReference>
<dbReference type="InterPro" id="IPR050469">
    <property type="entry name" value="Diguanylate_Cyclase"/>
</dbReference>
<dbReference type="SMART" id="SM00448">
    <property type="entry name" value="REC"/>
    <property type="match status" value="2"/>
</dbReference>
<protein>
    <recommendedName>
        <fullName evidence="1">diguanylate cyclase</fullName>
        <ecNumber evidence="1">2.7.7.65</ecNumber>
    </recommendedName>
</protein>